<dbReference type="SUPFAM" id="SSF52047">
    <property type="entry name" value="RNI-like"/>
    <property type="match status" value="1"/>
</dbReference>
<protein>
    <recommendedName>
        <fullName evidence="3">F-box domain-containing protein</fullName>
    </recommendedName>
</protein>
<dbReference type="OrthoDB" id="2318387at2759"/>
<evidence type="ECO:0008006" key="3">
    <source>
        <dbReference type="Google" id="ProtNLM"/>
    </source>
</evidence>
<dbReference type="Gene3D" id="3.80.10.10">
    <property type="entry name" value="Ribonuclease Inhibitor"/>
    <property type="match status" value="1"/>
</dbReference>
<proteinExistence type="predicted"/>
<reference evidence="1 2" key="1">
    <citation type="submission" date="2018-06" db="EMBL/GenBank/DDBJ databases">
        <title>Comparative genomics reveals the genomic features of Rhizophagus irregularis, R. cerebriforme, R. diaphanum and Gigaspora rosea, and their symbiotic lifestyle signature.</title>
        <authorList>
            <person name="Morin E."/>
            <person name="San Clemente H."/>
            <person name="Chen E.C.H."/>
            <person name="De La Providencia I."/>
            <person name="Hainaut M."/>
            <person name="Kuo A."/>
            <person name="Kohler A."/>
            <person name="Murat C."/>
            <person name="Tang N."/>
            <person name="Roy S."/>
            <person name="Loubradou J."/>
            <person name="Henrissat B."/>
            <person name="Grigoriev I.V."/>
            <person name="Corradi N."/>
            <person name="Roux C."/>
            <person name="Martin F.M."/>
        </authorList>
    </citation>
    <scope>NUCLEOTIDE SEQUENCE [LARGE SCALE GENOMIC DNA]</scope>
    <source>
        <strain evidence="1 2">DAOM 227022</strain>
    </source>
</reference>
<dbReference type="EMBL" id="QKYT01000381">
    <property type="protein sequence ID" value="RIA86123.1"/>
    <property type="molecule type" value="Genomic_DNA"/>
</dbReference>
<keyword evidence="2" id="KW-1185">Reference proteome</keyword>
<evidence type="ECO:0000313" key="1">
    <source>
        <dbReference type="EMBL" id="RIA86123.1"/>
    </source>
</evidence>
<accession>A0A397SIZ5</accession>
<dbReference type="Proteomes" id="UP000265703">
    <property type="component" value="Unassembled WGS sequence"/>
</dbReference>
<sequence>MTLTSLPRECIKDIFEAIYDDYKALYSCLLVNRLFCKIIVPILWRNTWYFGYNEHIINSLSRTYFSCLSDESKEIIKNHNIDISPPTQQSPLFNYTEYCQYIFFQQIRCMSRNFNRSHTELLQEEFIKLFLTKCTKIVHLDFFYYPRGIENISLNSSLSHLCELHCDTITSSEIFFELSKTCHKIQRLYISTCDDDIEGLATLIKVQHGLQFIYLRSDDSQGVSHERIGEALTIQANTLIHVRFSGQICIPYNSFYSFINLERLELELFEEIDARISDAAYFPKLKVLEIKYNKLTPFDIYTNLIGKTEGTLVRIYWNYINTPPTTLSLRIYIQTIINNCPNLEFVTIWYQDSIIDDLKQLLKSSLKLKGLKIVFYCTSDIDKLFNLLADMAPLSLTILCFDDINYYHKSLLSIKNLDKLLEMWIDRPPLLLYIWSQLRHNLDLLKIMNNYLFDDVLNDFDHLYSLDNVEEVRKSWEIEIPYGCI</sequence>
<organism evidence="1 2">
    <name type="scientific">Glomus cerebriforme</name>
    <dbReference type="NCBI Taxonomy" id="658196"/>
    <lineage>
        <taxon>Eukaryota</taxon>
        <taxon>Fungi</taxon>
        <taxon>Fungi incertae sedis</taxon>
        <taxon>Mucoromycota</taxon>
        <taxon>Glomeromycotina</taxon>
        <taxon>Glomeromycetes</taxon>
        <taxon>Glomerales</taxon>
        <taxon>Glomeraceae</taxon>
        <taxon>Glomus</taxon>
    </lineage>
</organism>
<comment type="caution">
    <text evidence="1">The sequence shown here is derived from an EMBL/GenBank/DDBJ whole genome shotgun (WGS) entry which is preliminary data.</text>
</comment>
<dbReference type="AlphaFoldDB" id="A0A397SIZ5"/>
<evidence type="ECO:0000313" key="2">
    <source>
        <dbReference type="Proteomes" id="UP000265703"/>
    </source>
</evidence>
<name>A0A397SIZ5_9GLOM</name>
<dbReference type="InterPro" id="IPR032675">
    <property type="entry name" value="LRR_dom_sf"/>
</dbReference>
<gene>
    <name evidence="1" type="ORF">C1645_829741</name>
</gene>